<dbReference type="GO" id="GO:0009063">
    <property type="term" value="P:amino acid catabolic process"/>
    <property type="evidence" value="ECO:0007669"/>
    <property type="project" value="InterPro"/>
</dbReference>
<keyword evidence="4" id="KW-0413">Isomerase</keyword>
<evidence type="ECO:0000256" key="2">
    <source>
        <dbReference type="ARBA" id="ARBA00022723"/>
    </source>
</evidence>
<dbReference type="SFLD" id="SFLDS00001">
    <property type="entry name" value="Enolase"/>
    <property type="match status" value="1"/>
</dbReference>
<reference evidence="4 5" key="1">
    <citation type="submission" date="2020-07" db="EMBL/GenBank/DDBJ databases">
        <title>Genomic Encyclopedia of Type Strains, Phase IV (KMG-IV): sequencing the most valuable type-strain genomes for metagenomic binning, comparative biology and taxonomic classification.</title>
        <authorList>
            <person name="Goeker M."/>
        </authorList>
    </citation>
    <scope>NUCLEOTIDE SEQUENCE [LARGE SCALE GENOMIC DNA]</scope>
    <source>
        <strain evidence="4 5">DSM 45533</strain>
    </source>
</reference>
<dbReference type="InterPro" id="IPR029065">
    <property type="entry name" value="Enolase_C-like"/>
</dbReference>
<dbReference type="GO" id="GO:0018849">
    <property type="term" value="F:muconate cycloisomerase activity"/>
    <property type="evidence" value="ECO:0007669"/>
    <property type="project" value="UniProtKB-EC"/>
</dbReference>
<dbReference type="Proteomes" id="UP000530928">
    <property type="component" value="Unassembled WGS sequence"/>
</dbReference>
<dbReference type="InterPro" id="IPR013342">
    <property type="entry name" value="Mandelate_racemase_C"/>
</dbReference>
<dbReference type="InterPro" id="IPR036849">
    <property type="entry name" value="Enolase-like_C_sf"/>
</dbReference>
<dbReference type="InterPro" id="IPR029017">
    <property type="entry name" value="Enolase-like_N"/>
</dbReference>
<dbReference type="SMART" id="SM00922">
    <property type="entry name" value="MR_MLE"/>
    <property type="match status" value="1"/>
</dbReference>
<organism evidence="4 5">
    <name type="scientific">Nonomuraea soli</name>
    <dbReference type="NCBI Taxonomy" id="1032476"/>
    <lineage>
        <taxon>Bacteria</taxon>
        <taxon>Bacillati</taxon>
        <taxon>Actinomycetota</taxon>
        <taxon>Actinomycetes</taxon>
        <taxon>Streptosporangiales</taxon>
        <taxon>Streptosporangiaceae</taxon>
        <taxon>Nonomuraea</taxon>
    </lineage>
</organism>
<dbReference type="PROSITE" id="PS00909">
    <property type="entry name" value="MR_MLE_2"/>
    <property type="match status" value="1"/>
</dbReference>
<evidence type="ECO:0000313" key="4">
    <source>
        <dbReference type="EMBL" id="MBA2892681.1"/>
    </source>
</evidence>
<dbReference type="GO" id="GO:0046872">
    <property type="term" value="F:metal ion binding"/>
    <property type="evidence" value="ECO:0007669"/>
    <property type="project" value="UniProtKB-KW"/>
</dbReference>
<accession>A0A7W0CKC1</accession>
<name>A0A7W0CKC1_9ACTN</name>
<gene>
    <name evidence="4" type="ORF">HNR30_004035</name>
</gene>
<comment type="similarity">
    <text evidence="1">Belongs to the mandelate racemase/muconate lactonizing enzyme family.</text>
</comment>
<dbReference type="EMBL" id="JACDUR010000004">
    <property type="protein sequence ID" value="MBA2892681.1"/>
    <property type="molecule type" value="Genomic_DNA"/>
</dbReference>
<dbReference type="SFLD" id="SFLDF00009">
    <property type="entry name" value="o-succinylbenzoate_synthase"/>
    <property type="match status" value="1"/>
</dbReference>
<dbReference type="Gene3D" id="3.30.390.10">
    <property type="entry name" value="Enolase-like, N-terminal domain"/>
    <property type="match status" value="1"/>
</dbReference>
<dbReference type="InterPro" id="IPR034593">
    <property type="entry name" value="DgoD-like"/>
</dbReference>
<sequence length="364" mass="38538">MEKIDCYVVDLPAVRDFSIAGGVVTRGGGTHPRVLVRVRAGGLSGWGAATPAPTWTYETTESITSTITRYLAPALIGHPVWDLDGAVRLFDQVIRAGLTMGMPLARSALDLALHDLLGRALGLSVGELWGQRRVGEIPLCWIASDDVDEGLEAGYRAFKVKVGLGSLEADVRRVEAVRAAAPDATLWVDANQAYTFGNALRLARALDPLGVAVLEQPLRANDPIGHAELRRRSPIPVALDESLVHPTDLAAFARLGALDIAVAKVQRSGGLHLSRRMCALAEDFGLSLIGSGLTDCDLGLAASLHLFAAFGMTFPADLNGRQFVISRHVLGPGVDVSGGVARVPTGPGLGVEIDEDYVRGHLVT</sequence>
<dbReference type="Gene3D" id="3.20.20.120">
    <property type="entry name" value="Enolase-like C-terminal domain"/>
    <property type="match status" value="1"/>
</dbReference>
<dbReference type="InterPro" id="IPR018110">
    <property type="entry name" value="Mandel_Rmase/mucon_lact_enz_CS"/>
</dbReference>
<proteinExistence type="inferred from homology"/>
<dbReference type="PANTHER" id="PTHR48080:SF3">
    <property type="entry name" value="ENOLASE SUPERFAMILY MEMBER DDB_G0284701"/>
    <property type="match status" value="1"/>
</dbReference>
<evidence type="ECO:0000256" key="1">
    <source>
        <dbReference type="ARBA" id="ARBA00008031"/>
    </source>
</evidence>
<keyword evidence="2" id="KW-0479">Metal-binding</keyword>
<dbReference type="RefSeq" id="WP_220133783.1">
    <property type="nucleotide sequence ID" value="NZ_BAABAM010000003.1"/>
</dbReference>
<dbReference type="SUPFAM" id="SSF51604">
    <property type="entry name" value="Enolase C-terminal domain-like"/>
    <property type="match status" value="1"/>
</dbReference>
<dbReference type="SFLD" id="SFLDG00180">
    <property type="entry name" value="muconate_cycloisomerase"/>
    <property type="match status" value="1"/>
</dbReference>
<dbReference type="Pfam" id="PF02746">
    <property type="entry name" value="MR_MLE_N"/>
    <property type="match status" value="1"/>
</dbReference>
<dbReference type="Pfam" id="PF13378">
    <property type="entry name" value="MR_MLE_C"/>
    <property type="match status" value="1"/>
</dbReference>
<dbReference type="PANTHER" id="PTHR48080">
    <property type="entry name" value="D-GALACTONATE DEHYDRATASE-RELATED"/>
    <property type="match status" value="1"/>
</dbReference>
<dbReference type="AlphaFoldDB" id="A0A7W0CKC1"/>
<keyword evidence="5" id="KW-1185">Reference proteome</keyword>
<feature type="domain" description="Mandelate racemase/muconate lactonizing enzyme C-terminal" evidence="3">
    <location>
        <begin position="143"/>
        <end position="236"/>
    </location>
</feature>
<evidence type="ECO:0000259" key="3">
    <source>
        <dbReference type="SMART" id="SM00922"/>
    </source>
</evidence>
<dbReference type="InterPro" id="IPR013341">
    <property type="entry name" value="Mandelate_racemase_N_dom"/>
</dbReference>
<evidence type="ECO:0000313" key="5">
    <source>
        <dbReference type="Proteomes" id="UP000530928"/>
    </source>
</evidence>
<dbReference type="EC" id="5.5.1.1" evidence="4"/>
<dbReference type="SUPFAM" id="SSF54826">
    <property type="entry name" value="Enolase N-terminal domain-like"/>
    <property type="match status" value="1"/>
</dbReference>
<comment type="caution">
    <text evidence="4">The sequence shown here is derived from an EMBL/GenBank/DDBJ whole genome shotgun (WGS) entry which is preliminary data.</text>
</comment>
<protein>
    <submittedName>
        <fullName evidence="4">Muconate cycloisomerase</fullName>
        <ecNumber evidence="4">5.5.1.1</ecNumber>
    </submittedName>
</protein>